<comment type="caution">
    <text evidence="1">The sequence shown here is derived from an EMBL/GenBank/DDBJ whole genome shotgun (WGS) entry which is preliminary data.</text>
</comment>
<sequence>MQTPICKICLKSGILCQGCSQKLQEGKISKLELDISLALFELSKKHKELDQLIFKRAVDSDGLVILVVGPGQIPLLVGRKGRIVQELENILKSKVRIVEEGSTEKKLIQDLLTPADVLGINILYTKSGDEYRIRVPRQHMKRLPKNKEKLEAALSKLTNKNYTIIFE</sequence>
<organism evidence="1 2">
    <name type="scientific">Hadarchaeum yellowstonense</name>
    <dbReference type="NCBI Taxonomy" id="1776334"/>
    <lineage>
        <taxon>Archaea</taxon>
        <taxon>Methanobacteriati</taxon>
        <taxon>Candidatus Hadarchaeota</taxon>
        <taxon>Candidatus Hadarchaeia</taxon>
        <taxon>Candidatus Hadarchaeales</taxon>
        <taxon>Candidatus Hadarchaeaceae</taxon>
        <taxon>Candidatus Hadarchaeum</taxon>
    </lineage>
</organism>
<proteinExistence type="predicted"/>
<dbReference type="Proteomes" id="UP000074294">
    <property type="component" value="Unassembled WGS sequence"/>
</dbReference>
<dbReference type="SUPFAM" id="SSF54814">
    <property type="entry name" value="Prokaryotic type KH domain (KH-domain type II)"/>
    <property type="match status" value="1"/>
</dbReference>
<evidence type="ECO:0000313" key="2">
    <source>
        <dbReference type="Proteomes" id="UP000074294"/>
    </source>
</evidence>
<reference evidence="1 2" key="1">
    <citation type="journal article" date="2016" name="Nat. Microbiol.">
        <title>Genomic inference of the metabolism of cosmopolitan subsurface Archaea, Hadesarchaea.</title>
        <authorList>
            <person name="Baker B.J."/>
            <person name="Saw J.H."/>
            <person name="Lind A.E."/>
            <person name="Lazar C.S."/>
            <person name="Hinrichs K.-U."/>
            <person name="Teske A.P."/>
            <person name="Ettema T.J."/>
        </authorList>
    </citation>
    <scope>NUCLEOTIDE SEQUENCE [LARGE SCALE GENOMIC DNA]</scope>
</reference>
<dbReference type="Gene3D" id="3.30.300.20">
    <property type="match status" value="1"/>
</dbReference>
<evidence type="ECO:0000313" key="1">
    <source>
        <dbReference type="EMBL" id="KUO39650.1"/>
    </source>
</evidence>
<accession>A0A147JT89</accession>
<dbReference type="GO" id="GO:0003723">
    <property type="term" value="F:RNA binding"/>
    <property type="evidence" value="ECO:0007669"/>
    <property type="project" value="UniProtKB-KW"/>
</dbReference>
<dbReference type="STRING" id="1776334.APZ16_03130"/>
<dbReference type="GO" id="GO:0006353">
    <property type="term" value="P:DNA-templated transcription termination"/>
    <property type="evidence" value="ECO:0007669"/>
    <property type="project" value="UniProtKB-KW"/>
</dbReference>
<dbReference type="InterPro" id="IPR015946">
    <property type="entry name" value="KH_dom-like_a/b"/>
</dbReference>
<name>A0A147JT89_HADYE</name>
<dbReference type="AlphaFoldDB" id="A0A147JT89"/>
<dbReference type="InterPro" id="IPR009019">
    <property type="entry name" value="KH_sf_prok-type"/>
</dbReference>
<protein>
    <submittedName>
        <fullName evidence="1">Uncharacterized protein</fullName>
    </submittedName>
</protein>
<gene>
    <name evidence="1" type="ORF">APZ16_03130</name>
</gene>
<dbReference type="EMBL" id="LQMQ01000057">
    <property type="protein sequence ID" value="KUO39650.1"/>
    <property type="molecule type" value="Genomic_DNA"/>
</dbReference>